<dbReference type="EMBL" id="BLKM01000171">
    <property type="protein sequence ID" value="GFG29722.1"/>
    <property type="molecule type" value="Genomic_DNA"/>
</dbReference>
<dbReference type="OrthoDB" id="10264588at2759"/>
<organism evidence="5 6">
    <name type="scientific">Coptotermes formosanus</name>
    <name type="common">Formosan subterranean termite</name>
    <dbReference type="NCBI Taxonomy" id="36987"/>
    <lineage>
        <taxon>Eukaryota</taxon>
        <taxon>Metazoa</taxon>
        <taxon>Ecdysozoa</taxon>
        <taxon>Arthropoda</taxon>
        <taxon>Hexapoda</taxon>
        <taxon>Insecta</taxon>
        <taxon>Pterygota</taxon>
        <taxon>Neoptera</taxon>
        <taxon>Polyneoptera</taxon>
        <taxon>Dictyoptera</taxon>
        <taxon>Blattodea</taxon>
        <taxon>Blattoidea</taxon>
        <taxon>Termitoidae</taxon>
        <taxon>Rhinotermitidae</taxon>
        <taxon>Coptotermes</taxon>
    </lineage>
</organism>
<dbReference type="InterPro" id="IPR050505">
    <property type="entry name" value="WDR55/POC1"/>
</dbReference>
<evidence type="ECO:0000313" key="6">
    <source>
        <dbReference type="Proteomes" id="UP000502823"/>
    </source>
</evidence>
<dbReference type="SUPFAM" id="SSF50978">
    <property type="entry name" value="WD40 repeat-like"/>
    <property type="match status" value="1"/>
</dbReference>
<reference evidence="6" key="1">
    <citation type="submission" date="2020-01" db="EMBL/GenBank/DDBJ databases">
        <title>Draft genome sequence of the Termite Coptotermes fromosanus.</title>
        <authorList>
            <person name="Itakura S."/>
            <person name="Yosikawa Y."/>
            <person name="Umezawa K."/>
        </authorList>
    </citation>
    <scope>NUCLEOTIDE SEQUENCE [LARGE SCALE GENOMIC DNA]</scope>
</reference>
<accession>A0A6L2PET8</accession>
<feature type="repeat" description="WD" evidence="3">
    <location>
        <begin position="12"/>
        <end position="44"/>
    </location>
</feature>
<gene>
    <name evidence="5" type="ORF">Cfor_09681</name>
</gene>
<evidence type="ECO:0000256" key="4">
    <source>
        <dbReference type="SAM" id="Coils"/>
    </source>
</evidence>
<dbReference type="Gene3D" id="2.130.10.10">
    <property type="entry name" value="YVTN repeat-like/Quinoprotein amine dehydrogenase"/>
    <property type="match status" value="1"/>
</dbReference>
<dbReference type="PROSITE" id="PS50082">
    <property type="entry name" value="WD_REPEATS_2"/>
    <property type="match status" value="1"/>
</dbReference>
<evidence type="ECO:0000256" key="1">
    <source>
        <dbReference type="ARBA" id="ARBA00022574"/>
    </source>
</evidence>
<dbReference type="InterPro" id="IPR036322">
    <property type="entry name" value="WD40_repeat_dom_sf"/>
</dbReference>
<comment type="caution">
    <text evidence="5">The sequence shown here is derived from an EMBL/GenBank/DDBJ whole genome shotgun (WGS) entry which is preliminary data.</text>
</comment>
<dbReference type="InParanoid" id="A0A6L2PET8"/>
<keyword evidence="1 3" id="KW-0853">WD repeat</keyword>
<keyword evidence="4" id="KW-0175">Coiled coil</keyword>
<dbReference type="InterPro" id="IPR015943">
    <property type="entry name" value="WD40/YVTN_repeat-like_dom_sf"/>
</dbReference>
<evidence type="ECO:0000256" key="2">
    <source>
        <dbReference type="ARBA" id="ARBA00022737"/>
    </source>
</evidence>
<protein>
    <submittedName>
        <fullName evidence="5">Uncharacterized protein</fullName>
    </submittedName>
</protein>
<dbReference type="Proteomes" id="UP000502823">
    <property type="component" value="Unassembled WGS sequence"/>
</dbReference>
<proteinExistence type="predicted"/>
<dbReference type="PROSITE" id="PS50294">
    <property type="entry name" value="WD_REPEATS_REGION"/>
    <property type="match status" value="1"/>
</dbReference>
<dbReference type="PANTHER" id="PTHR44019">
    <property type="entry name" value="WD REPEAT-CONTAINING PROTEIN 55"/>
    <property type="match status" value="1"/>
</dbReference>
<keyword evidence="6" id="KW-1185">Reference proteome</keyword>
<dbReference type="InterPro" id="IPR001680">
    <property type="entry name" value="WD40_rpt"/>
</dbReference>
<dbReference type="PANTHER" id="PTHR44019:SF8">
    <property type="entry name" value="POC1 CENTRIOLAR PROTEIN HOMOLOG"/>
    <property type="match status" value="1"/>
</dbReference>
<evidence type="ECO:0000256" key="3">
    <source>
        <dbReference type="PROSITE-ProRule" id="PRU00221"/>
    </source>
</evidence>
<dbReference type="AlphaFoldDB" id="A0A6L2PET8"/>
<sequence length="224" mass="25120">MDLLEGRPIYTLQGHEGPVTSVTFSANGEYFASGGADQQILVWKTNFDRENLLREFPHQQHQTHLKESTSELNSPVAFQVDARKDITGKNQPDIHVTTVESIDVEETTPDKTPHCNIPEVIDLDSNDSDSPEEHNHYGETLFEESGRLNRTPVGQYKQDSIPFASACDINSSPADNNECTKQVLAAVENLSAQVEMLRKSIVLMEERLTLMEEKTKHSTSSKHQ</sequence>
<dbReference type="SMART" id="SM00320">
    <property type="entry name" value="WD40"/>
    <property type="match status" value="1"/>
</dbReference>
<evidence type="ECO:0000313" key="5">
    <source>
        <dbReference type="EMBL" id="GFG29722.1"/>
    </source>
</evidence>
<keyword evidence="2" id="KW-0677">Repeat</keyword>
<name>A0A6L2PET8_COPFO</name>
<dbReference type="Pfam" id="PF00400">
    <property type="entry name" value="WD40"/>
    <property type="match status" value="1"/>
</dbReference>
<feature type="coiled-coil region" evidence="4">
    <location>
        <begin position="187"/>
        <end position="214"/>
    </location>
</feature>